<gene>
    <name evidence="12" type="ORF">SAMN05444145_10880</name>
</gene>
<proteinExistence type="predicted"/>
<dbReference type="Gene3D" id="2.70.98.70">
    <property type="match status" value="1"/>
</dbReference>
<keyword evidence="4 9" id="KW-0732">Signal</keyword>
<evidence type="ECO:0000313" key="13">
    <source>
        <dbReference type="Proteomes" id="UP000183253"/>
    </source>
</evidence>
<evidence type="ECO:0000256" key="2">
    <source>
        <dbReference type="ARBA" id="ARBA00004196"/>
    </source>
</evidence>
<dbReference type="GO" id="GO:0030313">
    <property type="term" value="C:cell envelope"/>
    <property type="evidence" value="ECO:0007669"/>
    <property type="project" value="UniProtKB-SubCell"/>
</dbReference>
<evidence type="ECO:0000256" key="1">
    <source>
        <dbReference type="ARBA" id="ARBA00004141"/>
    </source>
</evidence>
<dbReference type="PANTHER" id="PTHR15532">
    <property type="match status" value="1"/>
</dbReference>
<keyword evidence="6" id="KW-0472">Membrane</keyword>
<keyword evidence="8" id="KW-0413">Isomerase</keyword>
<accession>A0A1H4ETS6</accession>
<dbReference type="InterPro" id="IPR012480">
    <property type="entry name" value="Hepar_II_III_C"/>
</dbReference>
<dbReference type="STRING" id="1033731.SAMN05444145_10880"/>
<evidence type="ECO:0000259" key="11">
    <source>
        <dbReference type="Pfam" id="PF16332"/>
    </source>
</evidence>
<dbReference type="InterPro" id="IPR052447">
    <property type="entry name" value="Dermatan-Sulfate_Isomerase"/>
</dbReference>
<organism evidence="12 13">
    <name type="scientific">Alistipes timonensis JC136</name>
    <dbReference type="NCBI Taxonomy" id="1033731"/>
    <lineage>
        <taxon>Bacteria</taxon>
        <taxon>Pseudomonadati</taxon>
        <taxon>Bacteroidota</taxon>
        <taxon>Bacteroidia</taxon>
        <taxon>Bacteroidales</taxon>
        <taxon>Rikenellaceae</taxon>
        <taxon>Alistipes</taxon>
    </lineage>
</organism>
<feature type="chain" id="PRO_5010296433" evidence="9">
    <location>
        <begin position="24"/>
        <end position="643"/>
    </location>
</feature>
<evidence type="ECO:0000256" key="5">
    <source>
        <dbReference type="ARBA" id="ARBA00022989"/>
    </source>
</evidence>
<dbReference type="Gene3D" id="1.50.10.100">
    <property type="entry name" value="Chondroitin AC/alginate lyase"/>
    <property type="match status" value="1"/>
</dbReference>
<dbReference type="EMBL" id="FNRI01000008">
    <property type="protein sequence ID" value="SEA88431.1"/>
    <property type="molecule type" value="Genomic_DNA"/>
</dbReference>
<evidence type="ECO:0000256" key="4">
    <source>
        <dbReference type="ARBA" id="ARBA00022729"/>
    </source>
</evidence>
<evidence type="ECO:0000256" key="7">
    <source>
        <dbReference type="ARBA" id="ARBA00023180"/>
    </source>
</evidence>
<sequence>MNLLCKMCRVTAPVLLLLNACSADEPHFDYPRPEPTDKVWHPMLFFNYWEGEQLKTAISSTHLAQWTRFKAVADAKVRRDPPAYKNDAGEQLWQRDVGNTISALAVAGYLTGDKSYFEGAERWALAACAYPTWGMDDTPDGAEYGLPYGHQLLGLAMLYDYGQNYLSEATLATLRHTLIARTERQYAAYKTLDKAYIQNHTWINTCGMLAAALVLRNDTPEAQKWIDFTQEVLGKTSRLLSPDGASQEGPGYWQYGMEFLMMAFDLSRGVGNDFYKNSTWWDNTAAYAMYMTLPADRCTAESSIVDWADAPRYSWYGPEHLYRRLAGLNHDARAQYFAGKAVHYNATSSWLNLIWYDTSVSSVLLPSTPTFRHFENMGLVASRTDWNGDEAMVVFRCGAPLGTFAGQQPEGSYVSGDMGHIHPDANHFVIYANGEYILRNNGYVKRVTKYHNTLLANDMGQWGEVRTWFTPWPLTPSRDAKIVEAISSGGIDRMTGDASAAYLDNAGVKRFVRKLVWIKEAGVAVVCDDVELASPGRIELRFFPERKLVQSSDAVVEATTPRNSVRIENLTPARSVLTLGTQFVEERSTSSGENRPLVTVAADASSLKQVTAVSWAALPAAAPVVTYDEQAGTVTVDGKTYTL</sequence>
<feature type="domain" description="Heparinase II N-terminal" evidence="11">
    <location>
        <begin position="97"/>
        <end position="301"/>
    </location>
</feature>
<reference evidence="12 13" key="1">
    <citation type="submission" date="2016-10" db="EMBL/GenBank/DDBJ databases">
        <authorList>
            <person name="de Groot N.N."/>
        </authorList>
    </citation>
    <scope>NUCLEOTIDE SEQUENCE [LARGE SCALE GENOMIC DNA]</scope>
    <source>
        <strain evidence="12 13">DSM 25383</strain>
    </source>
</reference>
<name>A0A1H4ETS6_9BACT</name>
<evidence type="ECO:0000256" key="8">
    <source>
        <dbReference type="ARBA" id="ARBA00023235"/>
    </source>
</evidence>
<feature type="domain" description="Heparinase II/III-like C-terminal" evidence="10">
    <location>
        <begin position="369"/>
        <end position="548"/>
    </location>
</feature>
<keyword evidence="3" id="KW-0812">Transmembrane</keyword>
<dbReference type="InterPro" id="IPR032518">
    <property type="entry name" value="HepII_N"/>
</dbReference>
<feature type="signal peptide" evidence="9">
    <location>
        <begin position="1"/>
        <end position="23"/>
    </location>
</feature>
<dbReference type="RefSeq" id="WP_010264878.1">
    <property type="nucleotide sequence ID" value="NZ_CAEG01000015.1"/>
</dbReference>
<dbReference type="PANTHER" id="PTHR15532:SF5">
    <property type="entry name" value="SULFOTRANSFERASE DOMAIN-CONTAINING PROTEIN"/>
    <property type="match status" value="1"/>
</dbReference>
<comment type="subcellular location">
    <subcellularLocation>
        <location evidence="2">Cell envelope</location>
    </subcellularLocation>
    <subcellularLocation>
        <location evidence="1">Membrane</location>
        <topology evidence="1">Multi-pass membrane protein</topology>
    </subcellularLocation>
</comment>
<keyword evidence="7" id="KW-0325">Glycoprotein</keyword>
<dbReference type="GO" id="GO:0047757">
    <property type="term" value="F:chondroitin-glucuronate 5-epimerase activity"/>
    <property type="evidence" value="ECO:0007669"/>
    <property type="project" value="TreeGrafter"/>
</dbReference>
<dbReference type="Pfam" id="PF07940">
    <property type="entry name" value="Hepar_II_III_C"/>
    <property type="match status" value="1"/>
</dbReference>
<protein>
    <submittedName>
        <fullName evidence="12">Heparinase II/III-like protein</fullName>
    </submittedName>
</protein>
<keyword evidence="5" id="KW-1133">Transmembrane helix</keyword>
<dbReference type="InterPro" id="IPR008929">
    <property type="entry name" value="Chondroitin_lyas"/>
</dbReference>
<evidence type="ECO:0000313" key="12">
    <source>
        <dbReference type="EMBL" id="SEA88431.1"/>
    </source>
</evidence>
<dbReference type="SUPFAM" id="SSF48230">
    <property type="entry name" value="Chondroitin AC/alginate lyase"/>
    <property type="match status" value="1"/>
</dbReference>
<evidence type="ECO:0000259" key="10">
    <source>
        <dbReference type="Pfam" id="PF07940"/>
    </source>
</evidence>
<evidence type="ECO:0000256" key="6">
    <source>
        <dbReference type="ARBA" id="ARBA00023136"/>
    </source>
</evidence>
<evidence type="ECO:0000256" key="9">
    <source>
        <dbReference type="SAM" id="SignalP"/>
    </source>
</evidence>
<dbReference type="AlphaFoldDB" id="A0A1H4ETS6"/>
<dbReference type="Proteomes" id="UP000183253">
    <property type="component" value="Unassembled WGS sequence"/>
</dbReference>
<evidence type="ECO:0000256" key="3">
    <source>
        <dbReference type="ARBA" id="ARBA00022692"/>
    </source>
</evidence>
<dbReference type="Pfam" id="PF16332">
    <property type="entry name" value="DUF4962"/>
    <property type="match status" value="1"/>
</dbReference>
<keyword evidence="13" id="KW-1185">Reference proteome</keyword>
<dbReference type="GO" id="GO:0016829">
    <property type="term" value="F:lyase activity"/>
    <property type="evidence" value="ECO:0007669"/>
    <property type="project" value="InterPro"/>
</dbReference>
<dbReference type="GO" id="GO:0016020">
    <property type="term" value="C:membrane"/>
    <property type="evidence" value="ECO:0007669"/>
    <property type="project" value="UniProtKB-SubCell"/>
</dbReference>